<keyword evidence="2" id="KW-1185">Reference proteome</keyword>
<comment type="caution">
    <text evidence="1">The sequence shown here is derived from an EMBL/GenBank/DDBJ whole genome shotgun (WGS) entry which is preliminary data.</text>
</comment>
<evidence type="ECO:0000313" key="1">
    <source>
        <dbReference type="EMBL" id="MBE1586734.1"/>
    </source>
</evidence>
<organism evidence="1 2">
    <name type="scientific">Nonomuraea angiospora</name>
    <dbReference type="NCBI Taxonomy" id="46172"/>
    <lineage>
        <taxon>Bacteria</taxon>
        <taxon>Bacillati</taxon>
        <taxon>Actinomycetota</taxon>
        <taxon>Actinomycetes</taxon>
        <taxon>Streptosporangiales</taxon>
        <taxon>Streptosporangiaceae</taxon>
        <taxon>Nonomuraea</taxon>
    </lineage>
</organism>
<dbReference type="RefSeq" id="WP_192787255.1">
    <property type="nucleotide sequence ID" value="NZ_JADBEK010000001.1"/>
</dbReference>
<name>A0ABR9M1G4_9ACTN</name>
<sequence length="450" mass="49871">MDEQFERRTAVAVLVRSVLDHLAGLEGQPRIGRVIDIRRWWRYGQENFVGLQSRAWLMPADVPIVGWLEKFPEMTAVRQAYNADSVLGARVDTLIGTEFSRHRRNFDWLLIEHIVQPMVLATGMYGFDEAVFDRFYDRFERGFGAEQVHMVEFLPLNGFESTEISVLLPDGLVLQRMSDTQMSAAIDHLAVPRMSGGSVNGARVSRFDQWALVTARSYPVADGGPIAAPQPPAFPTLYEPANTLITALRIVCGGSVVVTRSMFAQADDEFPIVQGVSAMLSAFDGADNDRPTYLLTDALNAFRATYTALSLPGVHADRSLQIAIRRLVFAGSRRVEADRLIDLMMSAEALFIKRANLLRGTKGDKIAVAAATLLAGDLELKADADQIQTFMRTMYQARNAEMHGDDRPYLNLRLLDGTPTDSMPGVLNDAEKIMRRAVLTVLAGHAVVDK</sequence>
<evidence type="ECO:0008006" key="3">
    <source>
        <dbReference type="Google" id="ProtNLM"/>
    </source>
</evidence>
<evidence type="ECO:0000313" key="2">
    <source>
        <dbReference type="Proteomes" id="UP000633509"/>
    </source>
</evidence>
<accession>A0ABR9M1G4</accession>
<reference evidence="1 2" key="1">
    <citation type="submission" date="2020-10" db="EMBL/GenBank/DDBJ databases">
        <title>Sequencing the genomes of 1000 actinobacteria strains.</title>
        <authorList>
            <person name="Klenk H.-P."/>
        </authorList>
    </citation>
    <scope>NUCLEOTIDE SEQUENCE [LARGE SCALE GENOMIC DNA]</scope>
    <source>
        <strain evidence="1 2">DSM 43173</strain>
    </source>
</reference>
<proteinExistence type="predicted"/>
<protein>
    <recommendedName>
        <fullName evidence="3">Apea-like HEPN domain-containing protein</fullName>
    </recommendedName>
</protein>
<dbReference type="Proteomes" id="UP000633509">
    <property type="component" value="Unassembled WGS sequence"/>
</dbReference>
<dbReference type="EMBL" id="JADBEK010000001">
    <property type="protein sequence ID" value="MBE1586734.1"/>
    <property type="molecule type" value="Genomic_DNA"/>
</dbReference>
<gene>
    <name evidence="1" type="ORF">H4W80_004992</name>
</gene>